<dbReference type="GeneTree" id="ENSGT00940000164282"/>
<dbReference type="CDD" id="cd13785">
    <property type="entry name" value="CARD_BinCARD_like"/>
    <property type="match status" value="1"/>
</dbReference>
<keyword evidence="8" id="KW-1015">Disulfide bond</keyword>
<evidence type="ECO:0000256" key="6">
    <source>
        <dbReference type="ARBA" id="ARBA00023128"/>
    </source>
</evidence>
<comment type="subunit">
    <text evidence="9">Associates with BCL10 by CARD-CARD interaction.</text>
</comment>
<dbReference type="InterPro" id="IPR001315">
    <property type="entry name" value="CARD"/>
</dbReference>
<evidence type="ECO:0000256" key="7">
    <source>
        <dbReference type="ARBA" id="ARBA00023136"/>
    </source>
</evidence>
<evidence type="ECO:0000256" key="10">
    <source>
        <dbReference type="ARBA" id="ARBA00067938"/>
    </source>
</evidence>
<keyword evidence="3 12" id="KW-0812">Transmembrane</keyword>
<dbReference type="AlphaFoldDB" id="A0A7N4PQA9"/>
<dbReference type="Ensembl" id="ENSSHAT00000028860.1">
    <property type="protein sequence ID" value="ENSSHAP00000040407.1"/>
    <property type="gene ID" value="ENSSHAG00000029141.1"/>
</dbReference>
<dbReference type="Gene3D" id="1.10.533.10">
    <property type="entry name" value="Death Domain, Fas"/>
    <property type="match status" value="1"/>
</dbReference>
<gene>
    <name evidence="15" type="primary">CARD19</name>
</gene>
<keyword evidence="7 12" id="KW-0472">Membrane</keyword>
<reference evidence="15" key="2">
    <citation type="submission" date="2025-08" db="UniProtKB">
        <authorList>
            <consortium name="Ensembl"/>
        </authorList>
    </citation>
    <scope>IDENTIFICATION</scope>
</reference>
<reference evidence="15 16" key="1">
    <citation type="journal article" date="2011" name="Proc. Natl. Acad. Sci. U.S.A.">
        <title>Genetic diversity and population structure of the endangered marsupial Sarcophilus harrisii (Tasmanian devil).</title>
        <authorList>
            <person name="Miller W."/>
            <person name="Hayes V.M."/>
            <person name="Ratan A."/>
            <person name="Petersen D.C."/>
            <person name="Wittekindt N.E."/>
            <person name="Miller J."/>
            <person name="Walenz B."/>
            <person name="Knight J."/>
            <person name="Qi J."/>
            <person name="Zhao F."/>
            <person name="Wang Q."/>
            <person name="Bedoya-Reina O.C."/>
            <person name="Katiyar N."/>
            <person name="Tomsho L.P."/>
            <person name="Kasson L.M."/>
            <person name="Hardie R.A."/>
            <person name="Woodbridge P."/>
            <person name="Tindall E.A."/>
            <person name="Bertelsen M.F."/>
            <person name="Dixon D."/>
            <person name="Pyecroft S."/>
            <person name="Helgen K.M."/>
            <person name="Lesk A.M."/>
            <person name="Pringle T.H."/>
            <person name="Patterson N."/>
            <person name="Zhang Y."/>
            <person name="Kreiss A."/>
            <person name="Woods G.M."/>
            <person name="Jones M.E."/>
            <person name="Schuster S.C."/>
        </authorList>
    </citation>
    <scope>NUCLEOTIDE SEQUENCE [LARGE SCALE GENOMIC DNA]</scope>
</reference>
<dbReference type="GO" id="GO:0042981">
    <property type="term" value="P:regulation of apoptotic process"/>
    <property type="evidence" value="ECO:0007669"/>
    <property type="project" value="InterPro"/>
</dbReference>
<keyword evidence="5 12" id="KW-1133">Transmembrane helix</keyword>
<evidence type="ECO:0000256" key="11">
    <source>
        <dbReference type="ARBA" id="ARBA00083642"/>
    </source>
</evidence>
<dbReference type="Proteomes" id="UP000007648">
    <property type="component" value="Unassembled WGS sequence"/>
</dbReference>
<keyword evidence="13" id="KW-0732">Signal</keyword>
<name>A0A7N4PQA9_SARHA</name>
<proteinExistence type="predicted"/>
<keyword evidence="6" id="KW-0496">Mitochondrion</keyword>
<evidence type="ECO:0000256" key="2">
    <source>
        <dbReference type="ARBA" id="ARBA00004389"/>
    </source>
</evidence>
<dbReference type="InterPro" id="IPR043574">
    <property type="entry name" value="CARD19"/>
</dbReference>
<dbReference type="InterPro" id="IPR042146">
    <property type="entry name" value="CARD_BinCARD"/>
</dbReference>
<comment type="subcellular location">
    <subcellularLocation>
        <location evidence="2">Endoplasmic reticulum membrane</location>
        <topology evidence="2">Single-pass membrane protein</topology>
    </subcellularLocation>
    <subcellularLocation>
        <location evidence="1">Mitochondrion membrane</location>
        <topology evidence="1">Single-pass membrane protein</topology>
    </subcellularLocation>
</comment>
<evidence type="ECO:0000256" key="5">
    <source>
        <dbReference type="ARBA" id="ARBA00022989"/>
    </source>
</evidence>
<reference evidence="15" key="3">
    <citation type="submission" date="2025-09" db="UniProtKB">
        <authorList>
            <consortium name="Ensembl"/>
        </authorList>
    </citation>
    <scope>IDENTIFICATION</scope>
</reference>
<evidence type="ECO:0000256" key="12">
    <source>
        <dbReference type="SAM" id="Phobius"/>
    </source>
</evidence>
<dbReference type="PANTHER" id="PTHR34765">
    <property type="entry name" value="CASPASE RECRUITMENT DOMAIN-CONTAINING PROTEIN 19"/>
    <property type="match status" value="1"/>
</dbReference>
<dbReference type="InterPro" id="IPR011029">
    <property type="entry name" value="DEATH-like_dom_sf"/>
</dbReference>
<dbReference type="InParanoid" id="A0A7N4PQA9"/>
<feature type="domain" description="CARD" evidence="14">
    <location>
        <begin position="77"/>
        <end position="128"/>
    </location>
</feature>
<evidence type="ECO:0000313" key="15">
    <source>
        <dbReference type="Ensembl" id="ENSSHAP00000040407.1"/>
    </source>
</evidence>
<dbReference type="PANTHER" id="PTHR34765:SF1">
    <property type="entry name" value="CASPASE RECRUITMENT DOMAIN-CONTAINING PROTEIN 19"/>
    <property type="match status" value="1"/>
</dbReference>
<dbReference type="GO" id="GO:0005789">
    <property type="term" value="C:endoplasmic reticulum membrane"/>
    <property type="evidence" value="ECO:0007669"/>
    <property type="project" value="UniProtKB-SubCell"/>
</dbReference>
<dbReference type="FunFam" id="1.10.533.10:FF:000015">
    <property type="entry name" value="Caspase recruitment domain-containing protein 19"/>
    <property type="match status" value="1"/>
</dbReference>
<evidence type="ECO:0000256" key="3">
    <source>
        <dbReference type="ARBA" id="ARBA00022692"/>
    </source>
</evidence>
<dbReference type="SUPFAM" id="SSF47986">
    <property type="entry name" value="DEATH domain"/>
    <property type="match status" value="1"/>
</dbReference>
<evidence type="ECO:0000256" key="1">
    <source>
        <dbReference type="ARBA" id="ARBA00004304"/>
    </source>
</evidence>
<evidence type="ECO:0000256" key="8">
    <source>
        <dbReference type="ARBA" id="ARBA00023157"/>
    </source>
</evidence>
<dbReference type="Pfam" id="PF00619">
    <property type="entry name" value="CARD"/>
    <property type="match status" value="1"/>
</dbReference>
<evidence type="ECO:0000313" key="16">
    <source>
        <dbReference type="Proteomes" id="UP000007648"/>
    </source>
</evidence>
<evidence type="ECO:0000259" key="14">
    <source>
        <dbReference type="Pfam" id="PF00619"/>
    </source>
</evidence>
<feature type="chain" id="PRO_5029616467" description="Caspase recruitment domain-containing protein 19" evidence="13">
    <location>
        <begin position="24"/>
        <end position="242"/>
    </location>
</feature>
<evidence type="ECO:0000256" key="9">
    <source>
        <dbReference type="ARBA" id="ARBA00064785"/>
    </source>
</evidence>
<dbReference type="GO" id="GO:0031966">
    <property type="term" value="C:mitochondrial membrane"/>
    <property type="evidence" value="ECO:0007669"/>
    <property type="project" value="UniProtKB-SubCell"/>
</dbReference>
<feature type="transmembrane region" description="Helical" evidence="12">
    <location>
        <begin position="160"/>
        <end position="180"/>
    </location>
</feature>
<sequence length="242" mass="28146">MYNLLLLLPYLAFLFLSYPSSHMHPGHPYSEELFSSSEDQTYCDRLVQDTPFLTSNGRLSEQQVDKIILQLNRFYPQILTNKEAEKFRNPKTSLRVRLCDLLTHLQRKGERDCQEFYRALYINAQHLYVSLPSRKAMKTSDSTELDPDKEKYNLNDRGPMFFLACFSVAAGLAFLIYYCSPVCRQQVLNRLGQCWAPNRCQRHSNPRVLRGARRVIGFSPIIIGKHVSHYLLAFLEKGFNEP</sequence>
<feature type="signal peptide" evidence="13">
    <location>
        <begin position="1"/>
        <end position="23"/>
    </location>
</feature>
<protein>
    <recommendedName>
        <fullName evidence="10">Caspase recruitment domain-containing protein 19</fullName>
    </recommendedName>
    <alternativeName>
        <fullName evidence="11">Bcl10-interacting CARD protein</fullName>
    </alternativeName>
</protein>
<evidence type="ECO:0000256" key="4">
    <source>
        <dbReference type="ARBA" id="ARBA00022824"/>
    </source>
</evidence>
<evidence type="ECO:0000256" key="13">
    <source>
        <dbReference type="SAM" id="SignalP"/>
    </source>
</evidence>
<accession>A0A7N4PQA9</accession>
<keyword evidence="4" id="KW-0256">Endoplasmic reticulum</keyword>
<keyword evidence="16" id="KW-1185">Reference proteome</keyword>
<organism evidence="15 16">
    <name type="scientific">Sarcophilus harrisii</name>
    <name type="common">Tasmanian devil</name>
    <name type="synonym">Sarcophilus laniarius</name>
    <dbReference type="NCBI Taxonomy" id="9305"/>
    <lineage>
        <taxon>Eukaryota</taxon>
        <taxon>Metazoa</taxon>
        <taxon>Chordata</taxon>
        <taxon>Craniata</taxon>
        <taxon>Vertebrata</taxon>
        <taxon>Euteleostomi</taxon>
        <taxon>Mammalia</taxon>
        <taxon>Metatheria</taxon>
        <taxon>Dasyuromorphia</taxon>
        <taxon>Dasyuridae</taxon>
        <taxon>Sarcophilus</taxon>
    </lineage>
</organism>